<dbReference type="STRING" id="29341.RSJ17_15450"/>
<accession>A0A0C1UGK7</accession>
<dbReference type="GO" id="GO:0005524">
    <property type="term" value="F:ATP binding"/>
    <property type="evidence" value="ECO:0007669"/>
    <property type="project" value="InterPro"/>
</dbReference>
<evidence type="ECO:0000313" key="3">
    <source>
        <dbReference type="Proteomes" id="UP000031366"/>
    </source>
</evidence>
<dbReference type="EMBL" id="AYSO01000017">
    <property type="protein sequence ID" value="KIE46510.1"/>
    <property type="molecule type" value="Genomic_DNA"/>
</dbReference>
<dbReference type="InterPro" id="IPR018163">
    <property type="entry name" value="Thr/Ala-tRNA-synth_IIc_edit"/>
</dbReference>
<proteinExistence type="predicted"/>
<dbReference type="Gene3D" id="3.40.50.300">
    <property type="entry name" value="P-loop containing nucleotide triphosphate hydrolases"/>
    <property type="match status" value="1"/>
</dbReference>
<keyword evidence="3" id="KW-1185">Reference proteome</keyword>
<keyword evidence="2" id="KW-0808">Transferase</keyword>
<dbReference type="SUPFAM" id="SSF55186">
    <property type="entry name" value="ThrRS/AlaRS common domain"/>
    <property type="match status" value="1"/>
</dbReference>
<name>A0A0C1UGK7_9CLOT</name>
<dbReference type="PROSITE" id="PS51880">
    <property type="entry name" value="TGS"/>
    <property type="match status" value="1"/>
</dbReference>
<dbReference type="InterPro" id="IPR004095">
    <property type="entry name" value="TGS"/>
</dbReference>
<gene>
    <name evidence="2" type="ORF">U732_2015</name>
</gene>
<dbReference type="Pfam" id="PF00485">
    <property type="entry name" value="PRK"/>
    <property type="match status" value="1"/>
</dbReference>
<dbReference type="InterPro" id="IPR027417">
    <property type="entry name" value="P-loop_NTPase"/>
</dbReference>
<dbReference type="CDD" id="cd02028">
    <property type="entry name" value="UMPK_like"/>
    <property type="match status" value="1"/>
</dbReference>
<dbReference type="InterPro" id="IPR006083">
    <property type="entry name" value="PRK/URK"/>
</dbReference>
<dbReference type="Proteomes" id="UP000031366">
    <property type="component" value="Unassembled WGS sequence"/>
</dbReference>
<sequence>MKKIKLQFEKDYVIEVNSGINCHEVVKNYSLEKDIPVVLARVNGKLCELSSIIEEDSTFSIVDIKDKFGMMTYIRTLQFVLIKSTLELFKDAQITIGHSLSKGLFGEIYKKSKLDIDDIYLIKEKMKEIIEKDIKINKKCFQKEEAIKIFKNYGMNDKVRLLSSIDLEKVNLYELDGQHDYFYGPMAYSTGVLKIFDLIYYDPGYILRFPTLEETFKIPKFEEHKKLAKVFYEAEKWGETINIEDVGALNKIIDNGDIVNLIRVAEAQQEKKIAYIADKISENKSVNLVLVAGPSSSGKTTFSKRLGVQLSVNGLIPIPISLDDYFVNREDTPMDEFGAYDFESIHALDLELFNNHLQILLSGGEVEVPTYNFKTGEREWNGHKMKLPHKGVLIVEGIHGLNEMLTSSIIKDRKFKIYISPLTQLNLDDHNRIATTDVRMIRRIVRDFLSRGYGVEDTLKMWPSIRRGEEKNIFVFQEDADVMFNSALIYELAILKKYALTELRKVHPDSIVYDEARRLISFLNFFKEVDKELVPSNSLMREFIGGSCFYQY</sequence>
<dbReference type="GO" id="GO:0016301">
    <property type="term" value="F:kinase activity"/>
    <property type="evidence" value="ECO:0007669"/>
    <property type="project" value="UniProtKB-KW"/>
</dbReference>
<reference evidence="2 3" key="1">
    <citation type="journal article" date="2015" name="Infect. Genet. Evol.">
        <title>Genomic sequences of six botulinum neurotoxin-producing strains representing three clostridial species illustrate the mobility and diversity of botulinum neurotoxin genes.</title>
        <authorList>
            <person name="Smith T.J."/>
            <person name="Hill K.K."/>
            <person name="Xie G."/>
            <person name="Foley B.T."/>
            <person name="Williamson C.H."/>
            <person name="Foster J.T."/>
            <person name="Johnson S.L."/>
            <person name="Chertkov O."/>
            <person name="Teshima H."/>
            <person name="Gibbons H.S."/>
            <person name="Johnsky L.A."/>
            <person name="Karavis M.A."/>
            <person name="Smith L.A."/>
        </authorList>
    </citation>
    <scope>NUCLEOTIDE SEQUENCE [LARGE SCALE GENOMIC DNA]</scope>
    <source>
        <strain evidence="2 3">CDC 2741</strain>
    </source>
</reference>
<dbReference type="SUPFAM" id="SSF52540">
    <property type="entry name" value="P-loop containing nucleoside triphosphate hydrolases"/>
    <property type="match status" value="1"/>
</dbReference>
<comment type="caution">
    <text evidence="2">The sequence shown here is derived from an EMBL/GenBank/DDBJ whole genome shotgun (WGS) entry which is preliminary data.</text>
</comment>
<dbReference type="PANTHER" id="PTHR10285">
    <property type="entry name" value="URIDINE KINASE"/>
    <property type="match status" value="1"/>
</dbReference>
<protein>
    <submittedName>
        <fullName evidence="2">Phosphoribulokinase / Uridine kinase family protein</fullName>
    </submittedName>
</protein>
<evidence type="ECO:0000259" key="1">
    <source>
        <dbReference type="PROSITE" id="PS51880"/>
    </source>
</evidence>
<dbReference type="FunFam" id="3.40.50.300:FF:001230">
    <property type="entry name" value="Phosphoribulokinase/uridine kinase family protein"/>
    <property type="match status" value="1"/>
</dbReference>
<dbReference type="OrthoDB" id="9764644at2"/>
<dbReference type="RefSeq" id="WP_039633999.1">
    <property type="nucleotide sequence ID" value="NZ_AYSO01000017.1"/>
</dbReference>
<feature type="domain" description="TGS" evidence="1">
    <location>
        <begin position="1"/>
        <end position="63"/>
    </location>
</feature>
<keyword evidence="2" id="KW-0418">Kinase</keyword>
<dbReference type="AlphaFoldDB" id="A0A0C1UGK7"/>
<dbReference type="Gene3D" id="3.30.980.10">
    <property type="entry name" value="Threonyl-trna Synthetase, Chain A, domain 2"/>
    <property type="match status" value="1"/>
</dbReference>
<organism evidence="2 3">
    <name type="scientific">Clostridium argentinense CDC 2741</name>
    <dbReference type="NCBI Taxonomy" id="1418104"/>
    <lineage>
        <taxon>Bacteria</taxon>
        <taxon>Bacillati</taxon>
        <taxon>Bacillota</taxon>
        <taxon>Clostridia</taxon>
        <taxon>Eubacteriales</taxon>
        <taxon>Clostridiaceae</taxon>
        <taxon>Clostridium</taxon>
    </lineage>
</organism>
<evidence type="ECO:0000313" key="2">
    <source>
        <dbReference type="EMBL" id="KIE46510.1"/>
    </source>
</evidence>